<reference evidence="2 3" key="1">
    <citation type="journal article" date="2023" name="Hortic Res">
        <title>Pangenome of water caltrop reveals structural variations and asymmetric subgenome divergence after allopolyploidization.</title>
        <authorList>
            <person name="Zhang X."/>
            <person name="Chen Y."/>
            <person name="Wang L."/>
            <person name="Yuan Y."/>
            <person name="Fang M."/>
            <person name="Shi L."/>
            <person name="Lu R."/>
            <person name="Comes H.P."/>
            <person name="Ma Y."/>
            <person name="Chen Y."/>
            <person name="Huang G."/>
            <person name="Zhou Y."/>
            <person name="Zheng Z."/>
            <person name="Qiu Y."/>
        </authorList>
    </citation>
    <scope>NUCLEOTIDE SEQUENCE [LARGE SCALE GENOMIC DNA]</scope>
    <source>
        <tissue evidence="2">Roots</tissue>
    </source>
</reference>
<keyword evidence="1" id="KW-0472">Membrane</keyword>
<evidence type="ECO:0000313" key="3">
    <source>
        <dbReference type="Proteomes" id="UP001345219"/>
    </source>
</evidence>
<organism evidence="2 3">
    <name type="scientific">Trapa incisa</name>
    <dbReference type="NCBI Taxonomy" id="236973"/>
    <lineage>
        <taxon>Eukaryota</taxon>
        <taxon>Viridiplantae</taxon>
        <taxon>Streptophyta</taxon>
        <taxon>Embryophyta</taxon>
        <taxon>Tracheophyta</taxon>
        <taxon>Spermatophyta</taxon>
        <taxon>Magnoliopsida</taxon>
        <taxon>eudicotyledons</taxon>
        <taxon>Gunneridae</taxon>
        <taxon>Pentapetalae</taxon>
        <taxon>rosids</taxon>
        <taxon>malvids</taxon>
        <taxon>Myrtales</taxon>
        <taxon>Lythraceae</taxon>
        <taxon>Trapa</taxon>
    </lineage>
</organism>
<dbReference type="Proteomes" id="UP001345219">
    <property type="component" value="Chromosome 11"/>
</dbReference>
<keyword evidence="1" id="KW-1133">Transmembrane helix</keyword>
<gene>
    <name evidence="2" type="ORF">SAY87_013851</name>
</gene>
<sequence>MIGNASDPLRSHYMFFSSSKAVLGFVYASLTRLLVLKLVLSMSASDDVLALASLEVDLSSTPPGSF</sequence>
<protein>
    <submittedName>
        <fullName evidence="2">Uncharacterized protein</fullName>
    </submittedName>
</protein>
<feature type="transmembrane region" description="Helical" evidence="1">
    <location>
        <begin position="21"/>
        <end position="40"/>
    </location>
</feature>
<dbReference type="EMBL" id="JAXIOK010000008">
    <property type="protein sequence ID" value="KAK4764413.1"/>
    <property type="molecule type" value="Genomic_DNA"/>
</dbReference>
<dbReference type="SUPFAM" id="SSF81502">
    <property type="entry name" value="ISP transmembrane anchor"/>
    <property type="match status" value="1"/>
</dbReference>
<proteinExistence type="predicted"/>
<dbReference type="AlphaFoldDB" id="A0AAN7K9B6"/>
<keyword evidence="1" id="KW-0812">Transmembrane</keyword>
<keyword evidence="3" id="KW-1185">Reference proteome</keyword>
<comment type="caution">
    <text evidence="2">The sequence shown here is derived from an EMBL/GenBank/DDBJ whole genome shotgun (WGS) entry which is preliminary data.</text>
</comment>
<evidence type="ECO:0000313" key="2">
    <source>
        <dbReference type="EMBL" id="KAK4764413.1"/>
    </source>
</evidence>
<accession>A0AAN7K9B6</accession>
<name>A0AAN7K9B6_9MYRT</name>
<evidence type="ECO:0000256" key="1">
    <source>
        <dbReference type="SAM" id="Phobius"/>
    </source>
</evidence>